<sequence>MSPAETPLQPQRPQKPHYLHKAAGAGSPGSSQPGAGRPQVSSWLLSRRRPARRQWETLTLRMKRTLSGTRGRCPSPG</sequence>
<evidence type="ECO:0000256" key="1">
    <source>
        <dbReference type="SAM" id="MobiDB-lite"/>
    </source>
</evidence>
<dbReference type="EMBL" id="AKCR02000092">
    <property type="protein sequence ID" value="PKK21071.1"/>
    <property type="molecule type" value="Genomic_DNA"/>
</dbReference>
<gene>
    <name evidence="2" type="primary">CDKN3</name>
    <name evidence="2" type="ORF">A306_00012074</name>
</gene>
<evidence type="ECO:0000313" key="3">
    <source>
        <dbReference type="Proteomes" id="UP000053872"/>
    </source>
</evidence>
<dbReference type="InParanoid" id="A0A2I0LUG2"/>
<evidence type="ECO:0000313" key="2">
    <source>
        <dbReference type="EMBL" id="PKK21071.1"/>
    </source>
</evidence>
<name>A0A2I0LUG2_COLLI</name>
<protein>
    <submittedName>
        <fullName evidence="2">Cyclin-dependent kinase inhibitor 3</fullName>
    </submittedName>
</protein>
<reference evidence="2 3" key="1">
    <citation type="journal article" date="2013" name="Science">
        <title>Genomic diversity and evolution of the head crest in the rock pigeon.</title>
        <authorList>
            <person name="Shapiro M.D."/>
            <person name="Kronenberg Z."/>
            <person name="Li C."/>
            <person name="Domyan E.T."/>
            <person name="Pan H."/>
            <person name="Campbell M."/>
            <person name="Tan H."/>
            <person name="Huff C.D."/>
            <person name="Hu H."/>
            <person name="Vickrey A.I."/>
            <person name="Nielsen S.C."/>
            <person name="Stringham S.A."/>
            <person name="Hu H."/>
            <person name="Willerslev E."/>
            <person name="Gilbert M.T."/>
            <person name="Yandell M."/>
            <person name="Zhang G."/>
            <person name="Wang J."/>
        </authorList>
    </citation>
    <scope>NUCLEOTIDE SEQUENCE [LARGE SCALE GENOMIC DNA]</scope>
    <source>
        <tissue evidence="2">Blood</tissue>
    </source>
</reference>
<feature type="region of interest" description="Disordered" evidence="1">
    <location>
        <begin position="1"/>
        <end position="77"/>
    </location>
</feature>
<organism evidence="2 3">
    <name type="scientific">Columba livia</name>
    <name type="common">Rock dove</name>
    <dbReference type="NCBI Taxonomy" id="8932"/>
    <lineage>
        <taxon>Eukaryota</taxon>
        <taxon>Metazoa</taxon>
        <taxon>Chordata</taxon>
        <taxon>Craniata</taxon>
        <taxon>Vertebrata</taxon>
        <taxon>Euteleostomi</taxon>
        <taxon>Archelosauria</taxon>
        <taxon>Archosauria</taxon>
        <taxon>Dinosauria</taxon>
        <taxon>Saurischia</taxon>
        <taxon>Theropoda</taxon>
        <taxon>Coelurosauria</taxon>
        <taxon>Aves</taxon>
        <taxon>Neognathae</taxon>
        <taxon>Neoaves</taxon>
        <taxon>Columbimorphae</taxon>
        <taxon>Columbiformes</taxon>
        <taxon>Columbidae</taxon>
        <taxon>Columba</taxon>
    </lineage>
</organism>
<keyword evidence="3" id="KW-1185">Reference proteome</keyword>
<proteinExistence type="predicted"/>
<feature type="compositionally biased region" description="Low complexity" evidence="1">
    <location>
        <begin position="22"/>
        <end position="39"/>
    </location>
</feature>
<accession>A0A2I0LUG2</accession>
<dbReference type="Proteomes" id="UP000053872">
    <property type="component" value="Unassembled WGS sequence"/>
</dbReference>
<comment type="caution">
    <text evidence="2">The sequence shown here is derived from an EMBL/GenBank/DDBJ whole genome shotgun (WGS) entry which is preliminary data.</text>
</comment>
<dbReference type="AlphaFoldDB" id="A0A2I0LUG2"/>